<dbReference type="Gene3D" id="1.10.10.2150">
    <property type="entry name" value="Ribosomal RNA-processing protein 8, N-terminal domain"/>
    <property type="match status" value="1"/>
</dbReference>
<dbReference type="Gene3D" id="3.40.50.150">
    <property type="entry name" value="Vaccinia Virus protein VP39"/>
    <property type="match status" value="1"/>
</dbReference>
<evidence type="ECO:0000256" key="5">
    <source>
        <dbReference type="ARBA" id="ARBA00022552"/>
    </source>
</evidence>
<feature type="compositionally biased region" description="Basic and acidic residues" evidence="14">
    <location>
        <begin position="396"/>
        <end position="405"/>
    </location>
</feature>
<evidence type="ECO:0000313" key="16">
    <source>
        <dbReference type="Proteomes" id="UP001634394"/>
    </source>
</evidence>
<dbReference type="Proteomes" id="UP001634394">
    <property type="component" value="Unassembled WGS sequence"/>
</dbReference>
<reference evidence="15 16" key="1">
    <citation type="submission" date="2024-11" db="EMBL/GenBank/DDBJ databases">
        <title>Chromosome-level genome assembly of the freshwater bivalve Anodonta woodiana.</title>
        <authorList>
            <person name="Chen X."/>
        </authorList>
    </citation>
    <scope>NUCLEOTIDE SEQUENCE [LARGE SCALE GENOMIC DNA]</scope>
    <source>
        <strain evidence="15">MN2024</strain>
        <tissue evidence="15">Gills</tissue>
    </source>
</reference>
<dbReference type="Pfam" id="PF05148">
    <property type="entry name" value="Methyltransf_8"/>
    <property type="match status" value="1"/>
</dbReference>
<proteinExistence type="inferred from homology"/>
<keyword evidence="9" id="KW-0156">Chromatin regulator</keyword>
<dbReference type="SUPFAM" id="SSF53335">
    <property type="entry name" value="S-adenosyl-L-methionine-dependent methyltransferases"/>
    <property type="match status" value="1"/>
</dbReference>
<dbReference type="EMBL" id="JBJQND010000004">
    <property type="protein sequence ID" value="KAL3880408.1"/>
    <property type="molecule type" value="Genomic_DNA"/>
</dbReference>
<feature type="compositionally biased region" description="Basic and acidic residues" evidence="14">
    <location>
        <begin position="229"/>
        <end position="241"/>
    </location>
</feature>
<organism evidence="15 16">
    <name type="scientific">Sinanodonta woodiana</name>
    <name type="common">Chinese pond mussel</name>
    <name type="synonym">Anodonta woodiana</name>
    <dbReference type="NCBI Taxonomy" id="1069815"/>
    <lineage>
        <taxon>Eukaryota</taxon>
        <taxon>Metazoa</taxon>
        <taxon>Spiralia</taxon>
        <taxon>Lophotrochozoa</taxon>
        <taxon>Mollusca</taxon>
        <taxon>Bivalvia</taxon>
        <taxon>Autobranchia</taxon>
        <taxon>Heteroconchia</taxon>
        <taxon>Palaeoheterodonta</taxon>
        <taxon>Unionida</taxon>
        <taxon>Unionoidea</taxon>
        <taxon>Unionidae</taxon>
        <taxon>Unioninae</taxon>
        <taxon>Sinanodonta</taxon>
    </lineage>
</organism>
<feature type="region of interest" description="Disordered" evidence="14">
    <location>
        <begin position="380"/>
        <end position="414"/>
    </location>
</feature>
<name>A0ABD3X6F6_SINWO</name>
<feature type="compositionally biased region" description="Basic and acidic residues" evidence="14">
    <location>
        <begin position="107"/>
        <end position="134"/>
    </location>
</feature>
<keyword evidence="6 13" id="KW-0489">Methyltransferase</keyword>
<keyword evidence="10" id="KW-0805">Transcription regulation</keyword>
<comment type="subcellular location">
    <subcellularLocation>
        <location evidence="1 13">Nucleus</location>
        <location evidence="1 13">Nucleolus</location>
    </subcellularLocation>
</comment>
<evidence type="ECO:0000256" key="14">
    <source>
        <dbReference type="SAM" id="MobiDB-lite"/>
    </source>
</evidence>
<dbReference type="EC" id="2.1.1.-" evidence="13"/>
<dbReference type="GO" id="GO:0005730">
    <property type="term" value="C:nucleolus"/>
    <property type="evidence" value="ECO:0007669"/>
    <property type="project" value="UniProtKB-SubCell"/>
</dbReference>
<dbReference type="GO" id="GO:0006364">
    <property type="term" value="P:rRNA processing"/>
    <property type="evidence" value="ECO:0007669"/>
    <property type="project" value="UniProtKB-UniRule"/>
</dbReference>
<evidence type="ECO:0000256" key="9">
    <source>
        <dbReference type="ARBA" id="ARBA00022853"/>
    </source>
</evidence>
<keyword evidence="16" id="KW-1185">Reference proteome</keyword>
<dbReference type="FunFam" id="1.10.10.2150:FF:000001">
    <property type="entry name" value="Ribosomal RNA-processing protein 8"/>
    <property type="match status" value="1"/>
</dbReference>
<dbReference type="GO" id="GO:0008168">
    <property type="term" value="F:methyltransferase activity"/>
    <property type="evidence" value="ECO:0007669"/>
    <property type="project" value="UniProtKB-KW"/>
</dbReference>
<dbReference type="GO" id="GO:0006325">
    <property type="term" value="P:chromatin organization"/>
    <property type="evidence" value="ECO:0007669"/>
    <property type="project" value="UniProtKB-KW"/>
</dbReference>
<protein>
    <recommendedName>
        <fullName evidence="3 13">Ribosomal RNA-processing protein 8</fullName>
        <ecNumber evidence="13">2.1.1.-</ecNumber>
    </recommendedName>
</protein>
<gene>
    <name evidence="15" type="ORF">ACJMK2_032649</name>
</gene>
<evidence type="ECO:0000256" key="8">
    <source>
        <dbReference type="ARBA" id="ARBA00022691"/>
    </source>
</evidence>
<feature type="compositionally biased region" description="Polar residues" evidence="14">
    <location>
        <begin position="242"/>
        <end position="252"/>
    </location>
</feature>
<comment type="similarity">
    <text evidence="2 13">Belongs to the methyltransferase superfamily. RRP8 family.</text>
</comment>
<feature type="region of interest" description="Disordered" evidence="14">
    <location>
        <begin position="107"/>
        <end position="252"/>
    </location>
</feature>
<keyword evidence="5 13" id="KW-0698">rRNA processing</keyword>
<evidence type="ECO:0000256" key="7">
    <source>
        <dbReference type="ARBA" id="ARBA00022679"/>
    </source>
</evidence>
<dbReference type="AlphaFoldDB" id="A0ABD3X6F6"/>
<keyword evidence="4" id="KW-0678">Repressor</keyword>
<evidence type="ECO:0000256" key="10">
    <source>
        <dbReference type="ARBA" id="ARBA00023015"/>
    </source>
</evidence>
<dbReference type="InterPro" id="IPR029063">
    <property type="entry name" value="SAM-dependent_MTases_sf"/>
</dbReference>
<evidence type="ECO:0000256" key="4">
    <source>
        <dbReference type="ARBA" id="ARBA00022491"/>
    </source>
</evidence>
<sequence length="630" mass="71556">MDAKRRLLCTYSQIMDFETSEWNVPSDADGLTASLFGKIHGHKMKKKKGKIQGLHDIGSNNARVKKEQKISVDNQLKVGIMSKLEGKKLKMQRRKLKKLIVQHRDQGVSASKRDNNDCMMCGDDRDADNLKSTKDNGLPSVKRKRNEMEISMQDNDISLLPRKKARTNVNSGLLPVDVERSKSDKSFNDRNVNETLKRKKQSENHTVDLEDNSEKKKKKRKRKSKKNKFKVDSPVKRDEHLSSISSEEGFSTNMKMATNQSLSEIIHKNLDGDVKDEEWKRKKRRKSQTNNLKADSEKKNDKQFPSSISIRELNSNMESNIKCLTASVPKQKEISPRINKNEIGQRLIKSSDTIFPVKPSKSHKNSPFNVEKLNSILDNKHAGTKASKGNVSDKGSNIKDHKRSENAPTSSASLKEKMLERLSAARFRYLNEQLYTTTGEKAFQLFQEDADSFAVYHTGFQGQVEKWPTNPVDLIIKFIMSRPKHLIIADFGCGDAKIARSVPNKVYSFDLAALNEYVTVCNMAKVPLTDRSVDMAVFCLSLMGTNLADYLREAHRVLKNGGSLKIAEVQSRFQNLGAFIKRVEMLGFKLTNQDAENKMFIMIDFKKSKPAKSRGSSTQLTLDPCIYKKR</sequence>
<dbReference type="FunFam" id="3.40.50.150:FF:000068">
    <property type="entry name" value="Ribosomal RNA-processing protein 8"/>
    <property type="match status" value="1"/>
</dbReference>
<evidence type="ECO:0000313" key="15">
    <source>
        <dbReference type="EMBL" id="KAL3880408.1"/>
    </source>
</evidence>
<evidence type="ECO:0000256" key="13">
    <source>
        <dbReference type="RuleBase" id="RU365074"/>
    </source>
</evidence>
<evidence type="ECO:0000256" key="1">
    <source>
        <dbReference type="ARBA" id="ARBA00004604"/>
    </source>
</evidence>
<evidence type="ECO:0000256" key="11">
    <source>
        <dbReference type="ARBA" id="ARBA00023163"/>
    </source>
</evidence>
<keyword evidence="7 13" id="KW-0808">Transferase</keyword>
<accession>A0ABD3X6F6</accession>
<dbReference type="PANTHER" id="PTHR12787:SF0">
    <property type="entry name" value="RIBOSOMAL RNA-PROCESSING PROTEIN 8"/>
    <property type="match status" value="1"/>
</dbReference>
<dbReference type="InterPro" id="IPR042036">
    <property type="entry name" value="RRP8_N"/>
</dbReference>
<keyword evidence="11" id="KW-0804">Transcription</keyword>
<dbReference type="GO" id="GO:0032259">
    <property type="term" value="P:methylation"/>
    <property type="evidence" value="ECO:0007669"/>
    <property type="project" value="UniProtKB-KW"/>
</dbReference>
<evidence type="ECO:0000256" key="3">
    <source>
        <dbReference type="ARBA" id="ARBA00020203"/>
    </source>
</evidence>
<evidence type="ECO:0000256" key="2">
    <source>
        <dbReference type="ARBA" id="ARBA00006301"/>
    </source>
</evidence>
<dbReference type="CDD" id="cd02440">
    <property type="entry name" value="AdoMet_MTases"/>
    <property type="match status" value="1"/>
</dbReference>
<comment type="function">
    <text evidence="13">Probable methyltransferase required to silence rDNA.</text>
</comment>
<comment type="caution">
    <text evidence="15">The sequence shown here is derived from an EMBL/GenBank/DDBJ whole genome shotgun (WGS) entry which is preliminary data.</text>
</comment>
<keyword evidence="8 13" id="KW-0949">S-adenosyl-L-methionine</keyword>
<evidence type="ECO:0000256" key="12">
    <source>
        <dbReference type="ARBA" id="ARBA00023242"/>
    </source>
</evidence>
<feature type="compositionally biased region" description="Basic and acidic residues" evidence="14">
    <location>
        <begin position="177"/>
        <end position="214"/>
    </location>
</feature>
<feature type="compositionally biased region" description="Basic residues" evidence="14">
    <location>
        <begin position="215"/>
        <end position="228"/>
    </location>
</feature>
<dbReference type="InterPro" id="IPR007823">
    <property type="entry name" value="RRP8"/>
</dbReference>
<keyword evidence="12 13" id="KW-0539">Nucleus</keyword>
<dbReference type="PANTHER" id="PTHR12787">
    <property type="entry name" value="RIBOSOMAL RNA-PROCESSING PROTEIN 8"/>
    <property type="match status" value="1"/>
</dbReference>
<feature type="region of interest" description="Disordered" evidence="14">
    <location>
        <begin position="277"/>
        <end position="306"/>
    </location>
</feature>
<evidence type="ECO:0000256" key="6">
    <source>
        <dbReference type="ARBA" id="ARBA00022603"/>
    </source>
</evidence>